<accession>A0A1I0KA05</accession>
<organism evidence="3 4">
    <name type="scientific">Enterocloster clostridioformis</name>
    <dbReference type="NCBI Taxonomy" id="1531"/>
    <lineage>
        <taxon>Bacteria</taxon>
        <taxon>Bacillati</taxon>
        <taxon>Bacillota</taxon>
        <taxon>Clostridia</taxon>
        <taxon>Lachnospirales</taxon>
        <taxon>Lachnospiraceae</taxon>
        <taxon>Enterocloster</taxon>
    </lineage>
</organism>
<dbReference type="Proteomes" id="UP000182121">
    <property type="component" value="Unassembled WGS sequence"/>
</dbReference>
<comment type="caution">
    <text evidence="3">The sequence shown here is derived from an EMBL/GenBank/DDBJ whole genome shotgun (WGS) entry which is preliminary data.</text>
</comment>
<evidence type="ECO:0000313" key="4">
    <source>
        <dbReference type="Proteomes" id="UP000182121"/>
    </source>
</evidence>
<feature type="coiled-coil region" evidence="1">
    <location>
        <begin position="36"/>
        <end position="94"/>
    </location>
</feature>
<protein>
    <submittedName>
        <fullName evidence="3">Phage minor structural protein GP20</fullName>
    </submittedName>
</protein>
<keyword evidence="1" id="KW-0175">Coiled coil</keyword>
<feature type="region of interest" description="Disordered" evidence="2">
    <location>
        <begin position="159"/>
        <end position="203"/>
    </location>
</feature>
<proteinExistence type="predicted"/>
<evidence type="ECO:0000256" key="1">
    <source>
        <dbReference type="SAM" id="Coils"/>
    </source>
</evidence>
<evidence type="ECO:0000256" key="2">
    <source>
        <dbReference type="SAM" id="MobiDB-lite"/>
    </source>
</evidence>
<sequence>MKKEEFVALGISEELAAKAEQESKKELEGYVPKADYEALNATKAQLEKDIKTRDKQLEELKKASGSNEDLQKQITDLQAENKATKEKYEADMKELKLTTAIKLAIGDSAHDADLVSGLIDKSKLLLGDDGKVTGLEEQVKALKEGKAFLFKDSAPAVFRQGSGKPGYKPKAGETSGGGWAKTVAESLNKETSKNPYADAWATK</sequence>
<dbReference type="EMBL" id="FOIO01000109">
    <property type="protein sequence ID" value="SEU20980.1"/>
    <property type="molecule type" value="Genomic_DNA"/>
</dbReference>
<name>A0A1I0KA05_9FIRM</name>
<reference evidence="3 4" key="1">
    <citation type="submission" date="2016-10" db="EMBL/GenBank/DDBJ databases">
        <authorList>
            <person name="Varghese N."/>
            <person name="Submissions S."/>
        </authorList>
    </citation>
    <scope>NUCLEOTIDE SEQUENCE [LARGE SCALE GENOMIC DNA]</scope>
    <source>
        <strain evidence="3 4">NLAE-zl-C196</strain>
    </source>
</reference>
<dbReference type="Pfam" id="PF06810">
    <property type="entry name" value="Phage_scaffold"/>
    <property type="match status" value="1"/>
</dbReference>
<dbReference type="InterPro" id="IPR009636">
    <property type="entry name" value="SCAF"/>
</dbReference>
<evidence type="ECO:0000313" key="3">
    <source>
        <dbReference type="EMBL" id="SEU20980.1"/>
    </source>
</evidence>
<dbReference type="AlphaFoldDB" id="A0A1I0KA05"/>
<dbReference type="RefSeq" id="WP_074664495.1">
    <property type="nucleotide sequence ID" value="NZ_FOIO01000109.1"/>
</dbReference>
<gene>
    <name evidence="3" type="ORF">SAMN05216521_11095</name>
</gene>